<dbReference type="EMBL" id="JAFBRM010000005">
    <property type="protein sequence ID" value="MBM1715391.1"/>
    <property type="molecule type" value="Genomic_DNA"/>
</dbReference>
<name>A0AAE2W0N1_9RHOB</name>
<keyword evidence="4" id="KW-0175">Coiled coil</keyword>
<dbReference type="PRINTS" id="PR00260">
    <property type="entry name" value="CHEMTRNSDUCR"/>
</dbReference>
<dbReference type="GO" id="GO:0007165">
    <property type="term" value="P:signal transduction"/>
    <property type="evidence" value="ECO:0007669"/>
    <property type="project" value="UniProtKB-KW"/>
</dbReference>
<evidence type="ECO:0000256" key="1">
    <source>
        <dbReference type="ARBA" id="ARBA00022500"/>
    </source>
</evidence>
<dbReference type="InterPro" id="IPR004089">
    <property type="entry name" value="MCPsignal_dom"/>
</dbReference>
<dbReference type="PROSITE" id="PS50885">
    <property type="entry name" value="HAMP"/>
    <property type="match status" value="1"/>
</dbReference>
<comment type="similarity">
    <text evidence="2">Belongs to the methyl-accepting chemotaxis (MCP) protein family.</text>
</comment>
<dbReference type="Gene3D" id="1.10.287.950">
    <property type="entry name" value="Methyl-accepting chemotaxis protein"/>
    <property type="match status" value="1"/>
</dbReference>
<dbReference type="InterPro" id="IPR051310">
    <property type="entry name" value="MCP_chemotaxis"/>
</dbReference>
<feature type="domain" description="HAMP" evidence="7">
    <location>
        <begin position="212"/>
        <end position="265"/>
    </location>
</feature>
<keyword evidence="5" id="KW-1133">Transmembrane helix</keyword>
<evidence type="ECO:0000313" key="8">
    <source>
        <dbReference type="EMBL" id="MBM1715391.1"/>
    </source>
</evidence>
<dbReference type="CDD" id="cd06225">
    <property type="entry name" value="HAMP"/>
    <property type="match status" value="1"/>
</dbReference>
<accession>A0AAE2W0N1</accession>
<comment type="caution">
    <text evidence="8">The sequence shown here is derived from an EMBL/GenBank/DDBJ whole genome shotgun (WGS) entry which is preliminary data.</text>
</comment>
<reference evidence="8 9" key="1">
    <citation type="submission" date="2021-01" db="EMBL/GenBank/DDBJ databases">
        <title>Diatom-associated Roseobacters Show Island Model of Population Structure.</title>
        <authorList>
            <person name="Qu L."/>
            <person name="Feng X."/>
            <person name="Chen Y."/>
            <person name="Li L."/>
            <person name="Wang X."/>
            <person name="Hu Z."/>
            <person name="Wang H."/>
            <person name="Luo H."/>
        </authorList>
    </citation>
    <scope>NUCLEOTIDE SEQUENCE [LARGE SCALE GENOMIC DNA]</scope>
    <source>
        <strain evidence="8 9">TR60-84</strain>
    </source>
</reference>
<dbReference type="PANTHER" id="PTHR43531">
    <property type="entry name" value="PROTEIN ICFG"/>
    <property type="match status" value="1"/>
</dbReference>
<dbReference type="Pfam" id="PF00672">
    <property type="entry name" value="HAMP"/>
    <property type="match status" value="1"/>
</dbReference>
<organism evidence="8 9">
    <name type="scientific">Sulfitobacter geojensis</name>
    <dbReference type="NCBI Taxonomy" id="1342299"/>
    <lineage>
        <taxon>Bacteria</taxon>
        <taxon>Pseudomonadati</taxon>
        <taxon>Pseudomonadota</taxon>
        <taxon>Alphaproteobacteria</taxon>
        <taxon>Rhodobacterales</taxon>
        <taxon>Roseobacteraceae</taxon>
        <taxon>Sulfitobacter</taxon>
    </lineage>
</organism>
<evidence type="ECO:0000256" key="3">
    <source>
        <dbReference type="PROSITE-ProRule" id="PRU00284"/>
    </source>
</evidence>
<evidence type="ECO:0000313" key="9">
    <source>
        <dbReference type="Proteomes" id="UP000732193"/>
    </source>
</evidence>
<feature type="coiled-coil region" evidence="4">
    <location>
        <begin position="268"/>
        <end position="302"/>
    </location>
</feature>
<dbReference type="SMART" id="SM00283">
    <property type="entry name" value="MA"/>
    <property type="match status" value="1"/>
</dbReference>
<proteinExistence type="inferred from homology"/>
<dbReference type="AlphaFoldDB" id="A0AAE2W0N1"/>
<evidence type="ECO:0000259" key="6">
    <source>
        <dbReference type="PROSITE" id="PS50111"/>
    </source>
</evidence>
<evidence type="ECO:0000256" key="2">
    <source>
        <dbReference type="ARBA" id="ARBA00029447"/>
    </source>
</evidence>
<evidence type="ECO:0000256" key="4">
    <source>
        <dbReference type="SAM" id="Coils"/>
    </source>
</evidence>
<dbReference type="Gene3D" id="1.20.120.1530">
    <property type="match status" value="1"/>
</dbReference>
<dbReference type="GO" id="GO:0004888">
    <property type="term" value="F:transmembrane signaling receptor activity"/>
    <property type="evidence" value="ECO:0007669"/>
    <property type="project" value="InterPro"/>
</dbReference>
<dbReference type="Pfam" id="PF00015">
    <property type="entry name" value="MCPsignal"/>
    <property type="match status" value="1"/>
</dbReference>
<dbReference type="Proteomes" id="UP000732193">
    <property type="component" value="Unassembled WGS sequence"/>
</dbReference>
<keyword evidence="9" id="KW-1185">Reference proteome</keyword>
<dbReference type="SMART" id="SM00304">
    <property type="entry name" value="HAMP"/>
    <property type="match status" value="2"/>
</dbReference>
<dbReference type="RefSeq" id="WP_203243170.1">
    <property type="nucleotide sequence ID" value="NZ_JAFBRH010000011.1"/>
</dbReference>
<evidence type="ECO:0000256" key="5">
    <source>
        <dbReference type="SAM" id="Phobius"/>
    </source>
</evidence>
<feature type="transmembrane region" description="Helical" evidence="5">
    <location>
        <begin position="190"/>
        <end position="211"/>
    </location>
</feature>
<keyword evidence="1" id="KW-0145">Chemotaxis</keyword>
<keyword evidence="3" id="KW-0807">Transducer</keyword>
<keyword evidence="5" id="KW-0472">Membrane</keyword>
<dbReference type="SUPFAM" id="SSF58104">
    <property type="entry name" value="Methyl-accepting chemotaxis protein (MCP) signaling domain"/>
    <property type="match status" value="1"/>
</dbReference>
<gene>
    <name evidence="8" type="ORF">JQV55_17620</name>
</gene>
<keyword evidence="5" id="KW-0812">Transmembrane</keyword>
<dbReference type="InterPro" id="IPR003660">
    <property type="entry name" value="HAMP_dom"/>
</dbReference>
<dbReference type="InterPro" id="IPR004090">
    <property type="entry name" value="Chemotax_Me-accpt_rcpt"/>
</dbReference>
<feature type="domain" description="Methyl-accepting transducer" evidence="6">
    <location>
        <begin position="414"/>
        <end position="643"/>
    </location>
</feature>
<protein>
    <submittedName>
        <fullName evidence="8">HAMP domain-containing protein</fullName>
    </submittedName>
</protein>
<dbReference type="Pfam" id="PF18947">
    <property type="entry name" value="HAMP_2"/>
    <property type="match status" value="1"/>
</dbReference>
<dbReference type="GO" id="GO:0006935">
    <property type="term" value="P:chemotaxis"/>
    <property type="evidence" value="ECO:0007669"/>
    <property type="project" value="UniProtKB-KW"/>
</dbReference>
<dbReference type="Gene3D" id="6.10.340.10">
    <property type="match status" value="1"/>
</dbReference>
<dbReference type="PROSITE" id="PS50111">
    <property type="entry name" value="CHEMOTAXIS_TRANSDUC_2"/>
    <property type="match status" value="1"/>
</dbReference>
<dbReference type="GO" id="GO:0016020">
    <property type="term" value="C:membrane"/>
    <property type="evidence" value="ECO:0007669"/>
    <property type="project" value="InterPro"/>
</dbReference>
<dbReference type="PANTHER" id="PTHR43531:SF11">
    <property type="entry name" value="METHYL-ACCEPTING CHEMOTAXIS PROTEIN 3"/>
    <property type="match status" value="1"/>
</dbReference>
<sequence>MMRSFTKTSLRFKGMAIVAVAVFSLMCTSFIARSVLSHLSGKLLETADVLIPQLQEISETTGLLKSAHLEVVRTSALANAGLSGAPMERQFAAATAALAQVQQAYDAAETVPEGSIIEATQEIVSGYLSSATSALEMLAIEPMTGSILINQADDQFVEVVEIANVAAGASRLEVDAASKQTVAEADRAKVTFLIIAAASIALCLIVTSSIIRSITGPIRGMTENMRSLAEGNLEVEIEGTDAPNEIGQMATALDVFRENAKEAQGLRIAREKALEDQARIEKEALEAENTQKQQDAERIRSEQEVVMRRAAQSKLMEDQLANVISAAEQGDFTQRMEDSFQEKALSDVAVGVNSLLSTVDSGLRAACGILKQLSTGNLSVRMEGDFRGAFAELQDDTNLSAQQFEEAIIKITSRASGVLADSSEIAAAANSLSERTEKTAASLEETSAAIEEVTISVQSAAGNAQSAKQLVLSSLSKADESEAVVNNAIAAMAEISTLSDEISEAVTMINKIAFQTNLLALNAGVEAARAGESGRGFSVVASEVRALAVQAATSAGEIETLISRSSEQVRNGVNLVSQTGKTISEMSLSIKEVTENVSQIAQSAAEQADSISNVNVAINEIDRATQQNAAMFEETTAASHSLSSAAEELTDLALQFSTKGSEPLGAAA</sequence>
<evidence type="ECO:0000259" key="7">
    <source>
        <dbReference type="PROSITE" id="PS50885"/>
    </source>
</evidence>
<dbReference type="SUPFAM" id="SSF158472">
    <property type="entry name" value="HAMP domain-like"/>
    <property type="match status" value="1"/>
</dbReference>